<accession>U7Q100</accession>
<dbReference type="STRING" id="1391915.U7Q100"/>
<evidence type="ECO:0000313" key="3">
    <source>
        <dbReference type="Proteomes" id="UP000018087"/>
    </source>
</evidence>
<dbReference type="Proteomes" id="UP000018087">
    <property type="component" value="Unassembled WGS sequence"/>
</dbReference>
<evidence type="ECO:0000256" key="1">
    <source>
        <dbReference type="SAM" id="MobiDB-lite"/>
    </source>
</evidence>
<feature type="region of interest" description="Disordered" evidence="1">
    <location>
        <begin position="1"/>
        <end position="49"/>
    </location>
</feature>
<evidence type="ECO:0000313" key="2">
    <source>
        <dbReference type="EMBL" id="ERT00680.1"/>
    </source>
</evidence>
<organism evidence="2 3">
    <name type="scientific">Sporothrix schenckii (strain ATCC 58251 / de Perez 2211183)</name>
    <name type="common">Rose-picker's disease fungus</name>
    <dbReference type="NCBI Taxonomy" id="1391915"/>
    <lineage>
        <taxon>Eukaryota</taxon>
        <taxon>Fungi</taxon>
        <taxon>Dikarya</taxon>
        <taxon>Ascomycota</taxon>
        <taxon>Pezizomycotina</taxon>
        <taxon>Sordariomycetes</taxon>
        <taxon>Sordariomycetidae</taxon>
        <taxon>Ophiostomatales</taxon>
        <taxon>Ophiostomataceae</taxon>
        <taxon>Sporothrix</taxon>
    </lineage>
</organism>
<feature type="compositionally biased region" description="Acidic residues" evidence="1">
    <location>
        <begin position="109"/>
        <end position="122"/>
    </location>
</feature>
<feature type="compositionally biased region" description="Polar residues" evidence="1">
    <location>
        <begin position="142"/>
        <end position="151"/>
    </location>
</feature>
<gene>
    <name evidence="2" type="ORF">HMPREF1624_01910</name>
</gene>
<reference evidence="3" key="1">
    <citation type="journal article" date="2014" name="Genome Announc.">
        <title>Genome sequence of the pathogenic fungus Sporothrix schenckii (ATCC 58251).</title>
        <authorList>
            <person name="Cuomo C.A."/>
            <person name="Rodriguez-Del Valle N."/>
            <person name="Perez-Sanchez L."/>
            <person name="Abouelleil A."/>
            <person name="Goldberg J."/>
            <person name="Young S."/>
            <person name="Zeng Q."/>
            <person name="Birren B.W."/>
        </authorList>
    </citation>
    <scope>NUCLEOTIDE SEQUENCE [LARGE SCALE GENOMIC DNA]</scope>
    <source>
        <strain evidence="3">ATCC 58251 / de Perez 2211183</strain>
    </source>
</reference>
<feature type="compositionally biased region" description="Basic and acidic residues" evidence="1">
    <location>
        <begin position="123"/>
        <end position="136"/>
    </location>
</feature>
<name>U7Q100_SPOS1</name>
<feature type="compositionally biased region" description="Polar residues" evidence="1">
    <location>
        <begin position="161"/>
        <end position="172"/>
    </location>
</feature>
<dbReference type="AlphaFoldDB" id="U7Q100"/>
<proteinExistence type="predicted"/>
<dbReference type="HOGENOM" id="CLU_1556272_0_0_1"/>
<keyword evidence="3" id="KW-1185">Reference proteome</keyword>
<sequence length="172" mass="19178">MNTVHSTSATLASLNSADVYDSDGIDPRESPPLQQKTLKLRITPSPPPKVTETVLLQYMAGGRNPDIAHFASQCVPSDESEEDEDDDEDEDEDIGRTRESTSEFLNNDSDSDKDDDEDSTDEDDHRRSHKEISDQNHRRRQGQNSSSSDQYTVKGVKGLQEANNDSNHLPAF</sequence>
<feature type="region of interest" description="Disordered" evidence="1">
    <location>
        <begin position="67"/>
        <end position="172"/>
    </location>
</feature>
<feature type="compositionally biased region" description="Low complexity" evidence="1">
    <location>
        <begin position="1"/>
        <end position="17"/>
    </location>
</feature>
<dbReference type="EMBL" id="KI440843">
    <property type="protein sequence ID" value="ERT00680.1"/>
    <property type="molecule type" value="Genomic_DNA"/>
</dbReference>
<feature type="compositionally biased region" description="Acidic residues" evidence="1">
    <location>
        <begin position="78"/>
        <end position="93"/>
    </location>
</feature>
<protein>
    <submittedName>
        <fullName evidence="2">Uncharacterized protein</fullName>
    </submittedName>
</protein>